<dbReference type="OrthoDB" id="5197147at2"/>
<dbReference type="Proteomes" id="UP000014417">
    <property type="component" value="Unassembled WGS sequence"/>
</dbReference>
<name>S2W116_9ACTN</name>
<dbReference type="InterPro" id="IPR024079">
    <property type="entry name" value="MetalloPept_cat_dom_sf"/>
</dbReference>
<dbReference type="AlphaFoldDB" id="S2W116"/>
<dbReference type="HOGENOM" id="CLU_419697_0_0_11"/>
<dbReference type="GO" id="GO:0008237">
    <property type="term" value="F:metallopeptidase activity"/>
    <property type="evidence" value="ECO:0007669"/>
    <property type="project" value="InterPro"/>
</dbReference>
<dbReference type="RefSeq" id="WP_016456440.1">
    <property type="nucleotide sequence ID" value="NZ_KE150269.1"/>
</dbReference>
<evidence type="ECO:0000256" key="1">
    <source>
        <dbReference type="SAM" id="MobiDB-lite"/>
    </source>
</evidence>
<dbReference type="STRING" id="883161.HMPREF9306_01627"/>
<dbReference type="EMBL" id="AGZR01000009">
    <property type="protein sequence ID" value="EPD32065.1"/>
    <property type="molecule type" value="Genomic_DNA"/>
</dbReference>
<feature type="compositionally biased region" description="Basic and acidic residues" evidence="1">
    <location>
        <begin position="582"/>
        <end position="593"/>
    </location>
</feature>
<organism evidence="2 3">
    <name type="scientific">Propionimicrobium lymphophilum ACS-093-V-SCH5</name>
    <dbReference type="NCBI Taxonomy" id="883161"/>
    <lineage>
        <taxon>Bacteria</taxon>
        <taxon>Bacillati</taxon>
        <taxon>Actinomycetota</taxon>
        <taxon>Actinomycetes</taxon>
        <taxon>Propionibacteriales</taxon>
        <taxon>Propionibacteriaceae</taxon>
        <taxon>Propionimicrobium</taxon>
    </lineage>
</organism>
<dbReference type="Gene3D" id="3.40.390.10">
    <property type="entry name" value="Collagenase (Catalytic Domain)"/>
    <property type="match status" value="1"/>
</dbReference>
<accession>S2W116</accession>
<proteinExistence type="predicted"/>
<evidence type="ECO:0000313" key="2">
    <source>
        <dbReference type="EMBL" id="EPD32065.1"/>
    </source>
</evidence>
<keyword evidence="3" id="KW-1185">Reference proteome</keyword>
<protein>
    <submittedName>
        <fullName evidence="2">Uncharacterized protein</fullName>
    </submittedName>
</protein>
<gene>
    <name evidence="2" type="ORF">HMPREF9306_01627</name>
</gene>
<feature type="region of interest" description="Disordered" evidence="1">
    <location>
        <begin position="553"/>
        <end position="595"/>
    </location>
</feature>
<reference evidence="2 3" key="1">
    <citation type="submission" date="2013-04" db="EMBL/GenBank/DDBJ databases">
        <title>The Genome Sequence of Propionimicrobium lymphophilum ACS-093-V-SCH5.</title>
        <authorList>
            <consortium name="The Broad Institute Genomics Platform"/>
            <person name="Earl A."/>
            <person name="Ward D."/>
            <person name="Feldgarden M."/>
            <person name="Gevers D."/>
            <person name="Saerens B."/>
            <person name="Vaneechoutte M."/>
            <person name="Walker B."/>
            <person name="Young S."/>
            <person name="Zeng Q."/>
            <person name="Gargeya S."/>
            <person name="Fitzgerald M."/>
            <person name="Haas B."/>
            <person name="Abouelleil A."/>
            <person name="Allen A.W."/>
            <person name="Alvarado L."/>
            <person name="Arachchi H.M."/>
            <person name="Berlin A.M."/>
            <person name="Chapman S.B."/>
            <person name="Gainer-Dewar J."/>
            <person name="Goldberg J."/>
            <person name="Griggs A."/>
            <person name="Gujja S."/>
            <person name="Hansen M."/>
            <person name="Howarth C."/>
            <person name="Imamovic A."/>
            <person name="Ireland A."/>
            <person name="Larimer J."/>
            <person name="McCowan C."/>
            <person name="Murphy C."/>
            <person name="Pearson M."/>
            <person name="Poon T.W."/>
            <person name="Priest M."/>
            <person name="Roberts A."/>
            <person name="Saif S."/>
            <person name="Shea T."/>
            <person name="Sisk P."/>
            <person name="Sykes S."/>
            <person name="Wortman J."/>
            <person name="Nusbaum C."/>
            <person name="Birren B."/>
        </authorList>
    </citation>
    <scope>NUCLEOTIDE SEQUENCE [LARGE SCALE GENOMIC DNA]</scope>
    <source>
        <strain evidence="2 3">ACS-093-V-SCH5</strain>
    </source>
</reference>
<comment type="caution">
    <text evidence="2">The sequence shown here is derived from an EMBL/GenBank/DDBJ whole genome shotgun (WGS) entry which is preliminary data.</text>
</comment>
<sequence>MSDNIFDWQRVETLLGSRLHLDAQRTAKFPQINAEDNVAQITRKVMNYVKRSQNTANLSVEDVAAMIDMKPLTVEVPQSVERAIRSVAKPDPAERIMWFSTSEGRPTAVCLSSSAKNTGAWKLRDRIGDRNDIKVINLAHYSLGRQYADLFKADHPEYNPQVVDMYVNRIVENTYSGKKYAHHWSEDRWSNEVAFVTAASLDVEAVKPLIPDDVQLSGTQERKAWVQTLNADDIREILDLVPTKTADYGPKQEFYDCGINGIFNKTYIENQIHRDSLPGNQREMNRNWREFLEQQFDIEYSSELQRNYVRENSAEHSATVYQQKKNIPQTHLDAAETSLFKTSKDFSHVEIDSDVEIASFNKIEKEYDLVRNFTGSTKPPTLRFRKTGRHKALGVYHPLFDNIAVDPRHPSSFIHEYAHHLDHTYGKRNLSNSEEFAPVLRRSQAALKQLKGEVPAKQLAYFMTPTEIFARSSELYYHWRGLDTSLNGDAEKYSAPQFEVMKPYKQEILAYWDSAIEKMGGTIPTEKSLKHQLEANIQHEKASIEAPAPIEPIGHGQQFSLFDDAPDEPAPVEETKTTPQDTKLESKTIEGKVEQPSLLDWQQTAEKYSAKQVDWNKIQQYSQPEATTRTDHNYQYDLDYQQPALSAYETLAR</sequence>
<evidence type="ECO:0000313" key="3">
    <source>
        <dbReference type="Proteomes" id="UP000014417"/>
    </source>
</evidence>